<comment type="similarity">
    <text evidence="5">Belongs to the NtaA/SnaA/DszA monooxygenase family.</text>
</comment>
<organism evidence="7 8">
    <name type="scientific">Kaistia terrae</name>
    <dbReference type="NCBI Taxonomy" id="537017"/>
    <lineage>
        <taxon>Bacteria</taxon>
        <taxon>Pseudomonadati</taxon>
        <taxon>Pseudomonadota</taxon>
        <taxon>Alphaproteobacteria</taxon>
        <taxon>Hyphomicrobiales</taxon>
        <taxon>Kaistiaceae</taxon>
        <taxon>Kaistia</taxon>
    </lineage>
</organism>
<dbReference type="InterPro" id="IPR016215">
    <property type="entry name" value="NTA_MOA"/>
</dbReference>
<dbReference type="GO" id="GO:0016491">
    <property type="term" value="F:oxidoreductase activity"/>
    <property type="evidence" value="ECO:0007669"/>
    <property type="project" value="UniProtKB-KW"/>
</dbReference>
<gene>
    <name evidence="7" type="ORF">ACFPP9_23405</name>
</gene>
<comment type="caution">
    <text evidence="7">The sequence shown here is derived from an EMBL/GenBank/DDBJ whole genome shotgun (WGS) entry which is preliminary data.</text>
</comment>
<evidence type="ECO:0000256" key="1">
    <source>
        <dbReference type="ARBA" id="ARBA00022630"/>
    </source>
</evidence>
<dbReference type="NCBIfam" id="TIGR03860">
    <property type="entry name" value="FMN_nitrolo"/>
    <property type="match status" value="1"/>
</dbReference>
<dbReference type="Pfam" id="PF00296">
    <property type="entry name" value="Bac_luciferase"/>
    <property type="match status" value="1"/>
</dbReference>
<keyword evidence="2" id="KW-0288">FMN</keyword>
<dbReference type="PANTHER" id="PTHR30011:SF16">
    <property type="entry name" value="C2H2 FINGER DOMAIN TRANSCRIPTION FACTOR (EUROFUNG)-RELATED"/>
    <property type="match status" value="1"/>
</dbReference>
<dbReference type="Gene3D" id="3.20.20.30">
    <property type="entry name" value="Luciferase-like domain"/>
    <property type="match status" value="1"/>
</dbReference>
<evidence type="ECO:0000259" key="6">
    <source>
        <dbReference type="Pfam" id="PF00296"/>
    </source>
</evidence>
<dbReference type="CDD" id="cd01095">
    <property type="entry name" value="Nitrilotriacetate_monoxgenase"/>
    <property type="match status" value="1"/>
</dbReference>
<sequence length="452" mass="50435">MTKQLHLAGFLWASQLTHSHAAWRHPRSDKGFLTPEYYQHLARVAESGRFDFVFFADLLAIPGRYGNDIREPLRRGVQAVATLDPAYVVAIMAAATEHLGLGLTRSATYYHPFDVARTFATLDHLSRGRVAWNIVTSLSQAEAQNFGFDEHLDHNLRYERAEEFVEAAFKLWGSWDHDALVQDKESGVFADPDKVRAIHHSGEWFKTRGPLNVPHSPASRPAIMQAGASARGRDFAARWAEIIFEIDPTPEGRRAYYADIKQRAAKFGRNPDDIKIFPSFIPFVGETEAIAREKQAFHNELADPVSGLITLSAHTDHDFSQYELDEPVSDLVVPGCQGIFDVARRLSANDKLTLRDIGRLYAQGVLLPHIVGTPKQIADEIEASFANSEADGYIISAAYSPGAFEEFVTLVVPELQRRGLFRKEYSGKTLRDHLGLGPASLDPAPRFQEAAE</sequence>
<keyword evidence="8" id="KW-1185">Reference proteome</keyword>
<dbReference type="SUPFAM" id="SSF51679">
    <property type="entry name" value="Bacterial luciferase-like"/>
    <property type="match status" value="1"/>
</dbReference>
<keyword evidence="1" id="KW-0285">Flavoprotein</keyword>
<dbReference type="EC" id="1.-.-.-" evidence="7"/>
<accession>A0ABW0Q488</accession>
<dbReference type="EMBL" id="JBHSML010000014">
    <property type="protein sequence ID" value="MFC5518742.1"/>
    <property type="molecule type" value="Genomic_DNA"/>
</dbReference>
<dbReference type="PANTHER" id="PTHR30011">
    <property type="entry name" value="ALKANESULFONATE MONOOXYGENASE-RELATED"/>
    <property type="match status" value="1"/>
</dbReference>
<evidence type="ECO:0000256" key="3">
    <source>
        <dbReference type="ARBA" id="ARBA00023002"/>
    </source>
</evidence>
<evidence type="ECO:0000313" key="8">
    <source>
        <dbReference type="Proteomes" id="UP001596150"/>
    </source>
</evidence>
<evidence type="ECO:0000256" key="5">
    <source>
        <dbReference type="ARBA" id="ARBA00033748"/>
    </source>
</evidence>
<evidence type="ECO:0000256" key="4">
    <source>
        <dbReference type="ARBA" id="ARBA00023033"/>
    </source>
</evidence>
<dbReference type="InterPro" id="IPR011251">
    <property type="entry name" value="Luciferase-like_dom"/>
</dbReference>
<keyword evidence="4" id="KW-0503">Monooxygenase</keyword>
<reference evidence="8" key="1">
    <citation type="journal article" date="2019" name="Int. J. Syst. Evol. Microbiol.">
        <title>The Global Catalogue of Microorganisms (GCM) 10K type strain sequencing project: providing services to taxonomists for standard genome sequencing and annotation.</title>
        <authorList>
            <consortium name="The Broad Institute Genomics Platform"/>
            <consortium name="The Broad Institute Genome Sequencing Center for Infectious Disease"/>
            <person name="Wu L."/>
            <person name="Ma J."/>
        </authorList>
    </citation>
    <scope>NUCLEOTIDE SEQUENCE [LARGE SCALE GENOMIC DNA]</scope>
    <source>
        <strain evidence="8">KACC 12633</strain>
    </source>
</reference>
<protein>
    <submittedName>
        <fullName evidence="7">LLM class flavin-dependent oxidoreductase</fullName>
        <ecNumber evidence="7">1.-.-.-</ecNumber>
    </submittedName>
</protein>
<feature type="domain" description="Luciferase-like" evidence="6">
    <location>
        <begin position="28"/>
        <end position="388"/>
    </location>
</feature>
<evidence type="ECO:0000256" key="2">
    <source>
        <dbReference type="ARBA" id="ARBA00022643"/>
    </source>
</evidence>
<dbReference type="InterPro" id="IPR051260">
    <property type="entry name" value="Diverse_substr_monoxygenases"/>
</dbReference>
<evidence type="ECO:0000313" key="7">
    <source>
        <dbReference type="EMBL" id="MFC5518742.1"/>
    </source>
</evidence>
<dbReference type="InterPro" id="IPR036661">
    <property type="entry name" value="Luciferase-like_sf"/>
</dbReference>
<dbReference type="Proteomes" id="UP001596150">
    <property type="component" value="Unassembled WGS sequence"/>
</dbReference>
<dbReference type="RefSeq" id="WP_266344497.1">
    <property type="nucleotide sequence ID" value="NZ_JAPKNH010000005.1"/>
</dbReference>
<dbReference type="PIRSF" id="PIRSF000337">
    <property type="entry name" value="NTA_MOA"/>
    <property type="match status" value="1"/>
</dbReference>
<keyword evidence="3 7" id="KW-0560">Oxidoreductase</keyword>
<name>A0ABW0Q488_9HYPH</name>
<proteinExistence type="inferred from homology"/>